<evidence type="ECO:0000256" key="2">
    <source>
        <dbReference type="ARBA" id="ARBA00022679"/>
    </source>
</evidence>
<evidence type="ECO:0000313" key="4">
    <source>
        <dbReference type="EMBL" id="QHB38722.1"/>
    </source>
</evidence>
<dbReference type="Gene3D" id="3.40.50.150">
    <property type="entry name" value="Vaccinia Virus protein VP39"/>
    <property type="match status" value="1"/>
</dbReference>
<dbReference type="PRINTS" id="PR00508">
    <property type="entry name" value="S21N4MTFRASE"/>
</dbReference>
<reference evidence="4 5" key="1">
    <citation type="journal article" date="2020" name="Viruses">
        <title>Diversity and Host Interactions Among Virulent and Temperate Baltic Sea Flavobacterium Phages.</title>
        <authorList>
            <person name="Nilsson E."/>
            <person name="Bayfield O.W."/>
            <person name="Lundin D."/>
            <person name="Antson A.A."/>
            <person name="Holmfeldt K."/>
        </authorList>
    </citation>
    <scope>NUCLEOTIDE SEQUENCE [LARGE SCALE GENOMIC DNA]</scope>
</reference>
<dbReference type="GO" id="GO:0032259">
    <property type="term" value="P:methylation"/>
    <property type="evidence" value="ECO:0007669"/>
    <property type="project" value="UniProtKB-KW"/>
</dbReference>
<sequence>METNKCKDQVHTDRYSIFNSDCMLVMPTLDNESVDLSVYSPPFAGLYNYSSSEHDMSNCESKEQFLEQYEFLVAEIARVTKSGRITAVHCTDVFDNTCRLWDFPNEIIRIHQKYGFEYRNRITIWKEPLKVRMRTMVQSLMHKFIVEDSTKCFTAMPDYVLIFTKKGENKVPVTHKFGINHYAGEVPILPNILRAWNNANNSDLNEVELWEHLNNINEDDKITKLNHYIWQRYASSVWDDIRIDNVLPFRDSKEEDDEKHVHPLQLDVIDRIIELYSNPDEVVLTPFMGVGSEVFSPVSMGRKAIGIELKDSYFKQAKLNLEEANKRFKATVKQETLF</sequence>
<dbReference type="EMBL" id="MN812207">
    <property type="protein sequence ID" value="QHB38722.1"/>
    <property type="molecule type" value="Genomic_DNA"/>
</dbReference>
<dbReference type="Proteomes" id="UP000464036">
    <property type="component" value="Segment"/>
</dbReference>
<accession>A0A6B9L9M7</accession>
<dbReference type="InterPro" id="IPR001091">
    <property type="entry name" value="RM_Methyltransferase"/>
</dbReference>
<dbReference type="GO" id="GO:0008170">
    <property type="term" value="F:N-methyltransferase activity"/>
    <property type="evidence" value="ECO:0007669"/>
    <property type="project" value="InterPro"/>
</dbReference>
<evidence type="ECO:0000313" key="5">
    <source>
        <dbReference type="Proteomes" id="UP000464036"/>
    </source>
</evidence>
<dbReference type="GO" id="GO:0003677">
    <property type="term" value="F:DNA binding"/>
    <property type="evidence" value="ECO:0007669"/>
    <property type="project" value="InterPro"/>
</dbReference>
<name>A0A6B9L9M7_9CAUD</name>
<evidence type="ECO:0000256" key="1">
    <source>
        <dbReference type="ARBA" id="ARBA00022603"/>
    </source>
</evidence>
<dbReference type="InterPro" id="IPR029063">
    <property type="entry name" value="SAM-dependent_MTases_sf"/>
</dbReference>
<protein>
    <submittedName>
        <fullName evidence="4">DNA methyltransferase</fullName>
    </submittedName>
</protein>
<keyword evidence="2 4" id="KW-0808">Transferase</keyword>
<dbReference type="Pfam" id="PF01555">
    <property type="entry name" value="N6_N4_Mtase"/>
    <property type="match status" value="1"/>
</dbReference>
<evidence type="ECO:0000259" key="3">
    <source>
        <dbReference type="Pfam" id="PF01555"/>
    </source>
</evidence>
<keyword evidence="1 4" id="KW-0489">Methyltransferase</keyword>
<keyword evidence="5" id="KW-1185">Reference proteome</keyword>
<proteinExistence type="predicted"/>
<feature type="domain" description="DNA methylase N-4/N-6" evidence="3">
    <location>
        <begin position="34"/>
        <end position="318"/>
    </location>
</feature>
<gene>
    <name evidence="4" type="ORF">hattifnatt91_gp037</name>
</gene>
<organism evidence="4 5">
    <name type="scientific">Flavobacterium phage vB_FspS_hattifnatt9-1</name>
    <dbReference type="NCBI Taxonomy" id="2686246"/>
    <lineage>
        <taxon>Viruses</taxon>
        <taxon>Duplodnaviria</taxon>
        <taxon>Heunggongvirae</taxon>
        <taxon>Uroviricota</taxon>
        <taxon>Caudoviricetes</taxon>
        <taxon>Hattifnattvirus</taxon>
        <taxon>Hattifnattvirus hattifnatt</taxon>
    </lineage>
</organism>
<dbReference type="SUPFAM" id="SSF53335">
    <property type="entry name" value="S-adenosyl-L-methionine-dependent methyltransferases"/>
    <property type="match status" value="1"/>
</dbReference>
<dbReference type="InterPro" id="IPR002941">
    <property type="entry name" value="DNA_methylase_N4/N6"/>
</dbReference>